<comment type="caution">
    <text evidence="4">The sequence shown here is derived from an EMBL/GenBank/DDBJ whole genome shotgun (WGS) entry which is preliminary data.</text>
</comment>
<dbReference type="SMART" id="SM00935">
    <property type="entry name" value="OmpH"/>
    <property type="match status" value="1"/>
</dbReference>
<accession>A0ABM8SDI2</accession>
<dbReference type="Proteomes" id="UP000675880">
    <property type="component" value="Unassembled WGS sequence"/>
</dbReference>
<proteinExistence type="inferred from homology"/>
<keyword evidence="5" id="KW-1185">Reference proteome</keyword>
<dbReference type="InterPro" id="IPR005632">
    <property type="entry name" value="Chaperone_Skp"/>
</dbReference>
<gene>
    <name evidence="4" type="ORF">NSPZN2_80144</name>
</gene>
<comment type="similarity">
    <text evidence="1">Belongs to the Skp family.</text>
</comment>
<dbReference type="EMBL" id="CAJNBJ010000021">
    <property type="protein sequence ID" value="CAE6802725.1"/>
    <property type="molecule type" value="Genomic_DNA"/>
</dbReference>
<evidence type="ECO:0000256" key="1">
    <source>
        <dbReference type="ARBA" id="ARBA00009091"/>
    </source>
</evidence>
<dbReference type="PANTHER" id="PTHR35089">
    <property type="entry name" value="CHAPERONE PROTEIN SKP"/>
    <property type="match status" value="1"/>
</dbReference>
<reference evidence="4 5" key="1">
    <citation type="submission" date="2021-02" db="EMBL/GenBank/DDBJ databases">
        <authorList>
            <person name="Han P."/>
        </authorList>
    </citation>
    <scope>NUCLEOTIDE SEQUENCE [LARGE SCALE GENOMIC DNA]</scope>
    <source>
        <strain evidence="4">Candidatus Nitrospira sp. ZN2</strain>
    </source>
</reference>
<keyword evidence="2" id="KW-0732">Signal</keyword>
<dbReference type="Gene3D" id="3.30.910.20">
    <property type="entry name" value="Skp domain"/>
    <property type="match status" value="1"/>
</dbReference>
<evidence type="ECO:0000256" key="2">
    <source>
        <dbReference type="ARBA" id="ARBA00022729"/>
    </source>
</evidence>
<sequence length="178" mass="20421">MNGRNWIVAVVAQVVLVWGVHSAQAADRIKVAMMDQQQVIERSVAGKRALEELKSYSTTRQKIIDSDDQELKELEKGIQDTTLSEEARKEKQEHFRVKLEAYQRRIQDFNREVQEKQRSMVAEYAQKIQAAASAVAQKEGYTAVIDRGSETTVKIVVYSHPSIDLTEQIIKEFDRQNK</sequence>
<name>A0ABM8SDI2_9BACT</name>
<evidence type="ECO:0000313" key="4">
    <source>
        <dbReference type="EMBL" id="CAE6802725.1"/>
    </source>
</evidence>
<dbReference type="InterPro" id="IPR024930">
    <property type="entry name" value="Skp_dom_sf"/>
</dbReference>
<dbReference type="PANTHER" id="PTHR35089:SF1">
    <property type="entry name" value="CHAPERONE PROTEIN SKP"/>
    <property type="match status" value="1"/>
</dbReference>
<dbReference type="SUPFAM" id="SSF111384">
    <property type="entry name" value="OmpH-like"/>
    <property type="match status" value="1"/>
</dbReference>
<evidence type="ECO:0000256" key="3">
    <source>
        <dbReference type="SAM" id="Coils"/>
    </source>
</evidence>
<dbReference type="RefSeq" id="WP_213044301.1">
    <property type="nucleotide sequence ID" value="NZ_CAJNBJ010000021.1"/>
</dbReference>
<evidence type="ECO:0000313" key="5">
    <source>
        <dbReference type="Proteomes" id="UP000675880"/>
    </source>
</evidence>
<dbReference type="Pfam" id="PF03938">
    <property type="entry name" value="OmpH"/>
    <property type="match status" value="1"/>
</dbReference>
<protein>
    <submittedName>
        <fullName evidence="4">Outer membrane protein H</fullName>
    </submittedName>
</protein>
<feature type="coiled-coil region" evidence="3">
    <location>
        <begin position="92"/>
        <end position="119"/>
    </location>
</feature>
<keyword evidence="3" id="KW-0175">Coiled coil</keyword>
<organism evidence="4 5">
    <name type="scientific">Nitrospira defluvii</name>
    <dbReference type="NCBI Taxonomy" id="330214"/>
    <lineage>
        <taxon>Bacteria</taxon>
        <taxon>Pseudomonadati</taxon>
        <taxon>Nitrospirota</taxon>
        <taxon>Nitrospiria</taxon>
        <taxon>Nitrospirales</taxon>
        <taxon>Nitrospiraceae</taxon>
        <taxon>Nitrospira</taxon>
    </lineage>
</organism>